<keyword evidence="3" id="KW-1185">Reference proteome</keyword>
<feature type="transmembrane region" description="Helical" evidence="1">
    <location>
        <begin position="135"/>
        <end position="161"/>
    </location>
</feature>
<evidence type="ECO:0000313" key="2">
    <source>
        <dbReference type="EMBL" id="KAG5666456.1"/>
    </source>
</evidence>
<protein>
    <submittedName>
        <fullName evidence="2">Uncharacterized protein</fullName>
    </submittedName>
</protein>
<gene>
    <name evidence="2" type="ORF">PVAND_014483</name>
</gene>
<comment type="caution">
    <text evidence="2">The sequence shown here is derived from an EMBL/GenBank/DDBJ whole genome shotgun (WGS) entry which is preliminary data.</text>
</comment>
<name>A0A9J6BA44_POLVA</name>
<dbReference type="OrthoDB" id="6349518at2759"/>
<dbReference type="Proteomes" id="UP001107558">
    <property type="component" value="Chromosome 4"/>
</dbReference>
<reference evidence="2" key="1">
    <citation type="submission" date="2021-03" db="EMBL/GenBank/DDBJ databases">
        <title>Chromosome level genome of the anhydrobiotic midge Polypedilum vanderplanki.</title>
        <authorList>
            <person name="Yoshida Y."/>
            <person name="Kikawada T."/>
            <person name="Gusev O."/>
        </authorList>
    </citation>
    <scope>NUCLEOTIDE SEQUENCE</scope>
    <source>
        <strain evidence="2">NIAS01</strain>
        <tissue evidence="2">Whole body or cell culture</tissue>
    </source>
</reference>
<evidence type="ECO:0000313" key="3">
    <source>
        <dbReference type="Proteomes" id="UP001107558"/>
    </source>
</evidence>
<accession>A0A9J6BA44</accession>
<sequence length="193" mass="21704">MSNVLMASCYNVSNLPAQIINTLDCINGSLLTNKVLLSDMSNFSYLMHLHLIEAKLVSQIAPIDTDLTISNDSRLMINLEGCVNTLRDDCKKFFRIYAKNRADYNAKARFPCFYSPIDTSFAVQQFDLENEYQQFMIGFTVPVALLIISCTVLVICQQSVVVGDDSKMKFKCTIANDEGNLNETNEEKTNNVL</sequence>
<dbReference type="GO" id="GO:0017080">
    <property type="term" value="F:sodium channel regulator activity"/>
    <property type="evidence" value="ECO:0007669"/>
    <property type="project" value="TreeGrafter"/>
</dbReference>
<dbReference type="AlphaFoldDB" id="A0A9J6BA44"/>
<proteinExistence type="predicted"/>
<keyword evidence="1" id="KW-0472">Membrane</keyword>
<evidence type="ECO:0000256" key="1">
    <source>
        <dbReference type="SAM" id="Phobius"/>
    </source>
</evidence>
<keyword evidence="1" id="KW-0812">Transmembrane</keyword>
<organism evidence="2 3">
    <name type="scientific">Polypedilum vanderplanki</name>
    <name type="common">Sleeping chironomid midge</name>
    <dbReference type="NCBI Taxonomy" id="319348"/>
    <lineage>
        <taxon>Eukaryota</taxon>
        <taxon>Metazoa</taxon>
        <taxon>Ecdysozoa</taxon>
        <taxon>Arthropoda</taxon>
        <taxon>Hexapoda</taxon>
        <taxon>Insecta</taxon>
        <taxon>Pterygota</taxon>
        <taxon>Neoptera</taxon>
        <taxon>Endopterygota</taxon>
        <taxon>Diptera</taxon>
        <taxon>Nematocera</taxon>
        <taxon>Chironomoidea</taxon>
        <taxon>Chironomidae</taxon>
        <taxon>Chironominae</taxon>
        <taxon>Polypedilum</taxon>
        <taxon>Polypedilum</taxon>
    </lineage>
</organism>
<dbReference type="GO" id="GO:0005886">
    <property type="term" value="C:plasma membrane"/>
    <property type="evidence" value="ECO:0007669"/>
    <property type="project" value="TreeGrafter"/>
</dbReference>
<dbReference type="EMBL" id="JADBJN010000004">
    <property type="protein sequence ID" value="KAG5666456.1"/>
    <property type="molecule type" value="Genomic_DNA"/>
</dbReference>
<keyword evidence="1" id="KW-1133">Transmembrane helix</keyword>
<dbReference type="InterPro" id="IPR031578">
    <property type="entry name" value="TipE"/>
</dbReference>
<dbReference type="PANTHER" id="PTHR12335:SF7">
    <property type="entry name" value="RT03134P"/>
    <property type="match status" value="1"/>
</dbReference>
<dbReference type="PANTHER" id="PTHR12335">
    <property type="entry name" value="TIPE PROTEIN TEMPERATURE-INDUCED PARALYTIC E"/>
    <property type="match status" value="1"/>
</dbReference>
<dbReference type="GO" id="GO:0002028">
    <property type="term" value="P:regulation of sodium ion transport"/>
    <property type="evidence" value="ECO:0007669"/>
    <property type="project" value="TreeGrafter"/>
</dbReference>